<dbReference type="Proteomes" id="UP000324222">
    <property type="component" value="Unassembled WGS sequence"/>
</dbReference>
<evidence type="ECO:0000313" key="2">
    <source>
        <dbReference type="Proteomes" id="UP000324222"/>
    </source>
</evidence>
<accession>A0A5B7DZB5</accession>
<keyword evidence="2" id="KW-1185">Reference proteome</keyword>
<comment type="caution">
    <text evidence="1">The sequence shown here is derived from an EMBL/GenBank/DDBJ whole genome shotgun (WGS) entry which is preliminary data.</text>
</comment>
<protein>
    <submittedName>
        <fullName evidence="1">Uncharacterized protein</fullName>
    </submittedName>
</protein>
<reference evidence="1 2" key="1">
    <citation type="submission" date="2019-05" db="EMBL/GenBank/DDBJ databases">
        <title>Another draft genome of Portunus trituberculatus and its Hox gene families provides insights of decapod evolution.</title>
        <authorList>
            <person name="Jeong J.-H."/>
            <person name="Song I."/>
            <person name="Kim S."/>
            <person name="Choi T."/>
            <person name="Kim D."/>
            <person name="Ryu S."/>
            <person name="Kim W."/>
        </authorList>
    </citation>
    <scope>NUCLEOTIDE SEQUENCE [LARGE SCALE GENOMIC DNA]</scope>
    <source>
        <tissue evidence="1">Muscle</tissue>
    </source>
</reference>
<proteinExistence type="predicted"/>
<evidence type="ECO:0000313" key="1">
    <source>
        <dbReference type="EMBL" id="MPC26960.1"/>
    </source>
</evidence>
<name>A0A5B7DZB5_PORTR</name>
<sequence length="63" mass="6778">MFRIVNGIEKVDKEDLVMVTKDGRIRGHPIAPAGTLEECGKHCSVVGILGPISPPKHIFGVIT</sequence>
<dbReference type="EMBL" id="VSRR010001675">
    <property type="protein sequence ID" value="MPC26960.1"/>
    <property type="molecule type" value="Genomic_DNA"/>
</dbReference>
<dbReference type="AlphaFoldDB" id="A0A5B7DZB5"/>
<gene>
    <name evidence="1" type="ORF">E2C01_020112</name>
</gene>
<organism evidence="1 2">
    <name type="scientific">Portunus trituberculatus</name>
    <name type="common">Swimming crab</name>
    <name type="synonym">Neptunus trituberculatus</name>
    <dbReference type="NCBI Taxonomy" id="210409"/>
    <lineage>
        <taxon>Eukaryota</taxon>
        <taxon>Metazoa</taxon>
        <taxon>Ecdysozoa</taxon>
        <taxon>Arthropoda</taxon>
        <taxon>Crustacea</taxon>
        <taxon>Multicrustacea</taxon>
        <taxon>Malacostraca</taxon>
        <taxon>Eumalacostraca</taxon>
        <taxon>Eucarida</taxon>
        <taxon>Decapoda</taxon>
        <taxon>Pleocyemata</taxon>
        <taxon>Brachyura</taxon>
        <taxon>Eubrachyura</taxon>
        <taxon>Portunoidea</taxon>
        <taxon>Portunidae</taxon>
        <taxon>Portuninae</taxon>
        <taxon>Portunus</taxon>
    </lineage>
</organism>